<accession>A0A2K8KR00</accession>
<dbReference type="InterPro" id="IPR010269">
    <property type="entry name" value="T6SS_TssC-like"/>
</dbReference>
<gene>
    <name evidence="2" type="primary">vipB</name>
    <name evidence="2" type="ORF">REIFOR_00139</name>
</gene>
<reference evidence="2 3" key="1">
    <citation type="journal article" date="2017" name="Environ. Microbiol.">
        <title>Genomic and physiological analyses of 'Reinekea forsetii' reveal a versatile opportunistic lifestyle during spring algae blooms.</title>
        <authorList>
            <person name="Avci B."/>
            <person name="Hahnke R.L."/>
            <person name="Chafee M."/>
            <person name="Fischer T."/>
            <person name="Gruber-Vodicka H."/>
            <person name="Tegetmeyer H.E."/>
            <person name="Harder J."/>
            <person name="Fuchs B.M."/>
            <person name="Amann R.I."/>
            <person name="Teeling H."/>
        </authorList>
    </citation>
    <scope>NUCLEOTIDE SEQUENCE [LARGE SCALE GENOMIC DNA]</scope>
    <source>
        <strain evidence="2 3">Hel1_31_D35</strain>
    </source>
</reference>
<dbReference type="KEGG" id="rfo:REIFOR_00139"/>
<evidence type="ECO:0000313" key="2">
    <source>
        <dbReference type="EMBL" id="ATX75316.1"/>
    </source>
</evidence>
<dbReference type="Proteomes" id="UP000229757">
    <property type="component" value="Chromosome"/>
</dbReference>
<name>A0A2K8KR00_9GAMM</name>
<keyword evidence="3" id="KW-1185">Reference proteome</keyword>
<dbReference type="InterPro" id="IPR044031">
    <property type="entry name" value="TssC1_N"/>
</dbReference>
<dbReference type="EMBL" id="CP011797">
    <property type="protein sequence ID" value="ATX75316.1"/>
    <property type="molecule type" value="Genomic_DNA"/>
</dbReference>
<feature type="domain" description="TssC1 N-terminal" evidence="1">
    <location>
        <begin position="134"/>
        <end position="345"/>
    </location>
</feature>
<dbReference type="RefSeq" id="WP_100255732.1">
    <property type="nucleotide sequence ID" value="NZ_CP011797.1"/>
</dbReference>
<organism evidence="2 3">
    <name type="scientific">Reinekea forsetii</name>
    <dbReference type="NCBI Taxonomy" id="1336806"/>
    <lineage>
        <taxon>Bacteria</taxon>
        <taxon>Pseudomonadati</taxon>
        <taxon>Pseudomonadota</taxon>
        <taxon>Gammaproteobacteria</taxon>
        <taxon>Oceanospirillales</taxon>
        <taxon>Saccharospirillaceae</taxon>
        <taxon>Reinekea</taxon>
    </lineage>
</organism>
<dbReference type="PANTHER" id="PTHR35565">
    <property type="entry name" value="CYTOPLASMIC PROTEIN-RELATED"/>
    <property type="match status" value="1"/>
</dbReference>
<evidence type="ECO:0000259" key="1">
    <source>
        <dbReference type="Pfam" id="PF05943"/>
    </source>
</evidence>
<proteinExistence type="predicted"/>
<dbReference type="PANTHER" id="PTHR35565:SF3">
    <property type="entry name" value="TYPE VI SECRETION SYSTEM SHEATH PROTEIN TSSC1"/>
    <property type="match status" value="1"/>
</dbReference>
<sequence>MALTPLFKSANMPTGMSAVRALVVGQLGHRLWQKMDIDIANFDQVIERMAPQVDLRLADGDRVELRFKRLVDFQPTQLLTCSAYFIALQAAMQALRQQASGTTEFADFASLAPWVSWHEQDRPNSEQLWLRYNELRALLEQSVAEVLAHPDYQLLERNWTLVHQLVSNLKADQVQADRSEPHYRITLLNLSKAELVEDQSSVSNPRDSQFYALVYGDELGQFGGVPYHLASFQFDLSDRPADLELLAALAVTAAAAQCVLSVAIAPRLYLDATLADEPLSQPRFYAWRALMESPHSRYLLLSAGQYAYRAAHRYQTLASGIGFAESLPTTHWAHLHIWHIYEFARSQLRVGTALASAEPCDLRPLQMRSWPADASRRVDERLSPERQQILADLGINSCLSNQQRMAFAPRFQMRAGLASLGPEYSVAQQDLHSELLLLQNQFARHLKVLIREGLGHGSPDEIKQMAQKWLQPFVQSPGLVSRSQWQRQPLESVQLDWHSDAQGGQLLNIALRARLPDYDRAVDLVLQWN</sequence>
<dbReference type="OrthoDB" id="9764000at2"/>
<dbReference type="AlphaFoldDB" id="A0A2K8KR00"/>
<evidence type="ECO:0000313" key="3">
    <source>
        <dbReference type="Proteomes" id="UP000229757"/>
    </source>
</evidence>
<protein>
    <submittedName>
        <fullName evidence="2">Type VI secretion protein VipB</fullName>
    </submittedName>
</protein>
<dbReference type="Pfam" id="PF05943">
    <property type="entry name" value="VipB"/>
    <property type="match status" value="1"/>
</dbReference>